<dbReference type="InterPro" id="IPR015943">
    <property type="entry name" value="WD40/YVTN_repeat-like_dom_sf"/>
</dbReference>
<evidence type="ECO:0000256" key="1">
    <source>
        <dbReference type="ARBA" id="ARBA00004906"/>
    </source>
</evidence>
<dbReference type="InterPro" id="IPR051865">
    <property type="entry name" value="WD-repeat_CDT2_adapter"/>
</dbReference>
<dbReference type="SMART" id="SM00320">
    <property type="entry name" value="WD40"/>
    <property type="match status" value="5"/>
</dbReference>
<dbReference type="PROSITE" id="PS00678">
    <property type="entry name" value="WD_REPEATS_1"/>
    <property type="match status" value="1"/>
</dbReference>
<comment type="pathway">
    <text evidence="1">Protein modification; protein ubiquitination.</text>
</comment>
<dbReference type="Proteomes" id="UP001331761">
    <property type="component" value="Unassembled WGS sequence"/>
</dbReference>
<dbReference type="Pfam" id="PF00400">
    <property type="entry name" value="WD40"/>
    <property type="match status" value="3"/>
</dbReference>
<keyword evidence="4" id="KW-0833">Ubl conjugation pathway</keyword>
<keyword evidence="8" id="KW-1185">Reference proteome</keyword>
<reference evidence="7 8" key="1">
    <citation type="submission" date="2019-10" db="EMBL/GenBank/DDBJ databases">
        <title>Assembly and Annotation for the nematode Trichostrongylus colubriformis.</title>
        <authorList>
            <person name="Martin J."/>
        </authorList>
    </citation>
    <scope>NUCLEOTIDE SEQUENCE [LARGE SCALE GENOMIC DNA]</scope>
    <source>
        <strain evidence="7">G859</strain>
        <tissue evidence="7">Whole worm</tissue>
    </source>
</reference>
<dbReference type="PANTHER" id="PTHR22852">
    <property type="entry name" value="LETHAL 2 DENTICLELESS PROTEIN RETINOIC ACID-REGULATED NUCLEAR MATRIX-ASSOCIATED PROTEIN"/>
    <property type="match status" value="1"/>
</dbReference>
<comment type="caution">
    <text evidence="7">The sequence shown here is derived from an EMBL/GenBank/DDBJ whole genome shotgun (WGS) entry which is preliminary data.</text>
</comment>
<dbReference type="PANTHER" id="PTHR22852:SF0">
    <property type="entry name" value="DENTICLELESS PROTEIN HOMOLOG"/>
    <property type="match status" value="1"/>
</dbReference>
<dbReference type="GO" id="GO:0007095">
    <property type="term" value="P:mitotic G2 DNA damage checkpoint signaling"/>
    <property type="evidence" value="ECO:0007669"/>
    <property type="project" value="TreeGrafter"/>
</dbReference>
<dbReference type="SUPFAM" id="SSF50978">
    <property type="entry name" value="WD40 repeat-like"/>
    <property type="match status" value="1"/>
</dbReference>
<evidence type="ECO:0000256" key="3">
    <source>
        <dbReference type="ARBA" id="ARBA00022737"/>
    </source>
</evidence>
<sequence length="384" mass="42880">MDLVEAIDPIRKRRPRHRHFEYYRSHGYVRTLMNGADNENDCTWVVCRFSPHSETVLYLGDDEGNVGIVDIASVVGSEPNAQVNLIQCFAAHDATVMDVLGVPNNPNKLLSISGDTTVRLWDLQRQESVLFFGHEMSVRSACFAPHCSDVFATGGRDGQIRLWDVRISSRQQQGQFSKNPVGVYRNAHLIKDYKSPRRRSVARLSGRFEKVEPPSVTSLLYANDYTLVSASSCGKSGLRLWDTRRISVKDEGHVLSTLEVPTNKEAGVTSICLDRFGSSFFAAVTDNCVYEYGILTSNTKPLRHFSGAAIESFYLQLQCSPSADYLLCGSKNQQAVIWDLQDLYGSADEYADSAIRRSRALLPKYTLKGHDSEVCCVGWSRSGK</sequence>
<dbReference type="InterPro" id="IPR001680">
    <property type="entry name" value="WD40_rpt"/>
</dbReference>
<accession>A0AAN8GCX1</accession>
<feature type="repeat" description="WD" evidence="6">
    <location>
        <begin position="89"/>
        <end position="131"/>
    </location>
</feature>
<comment type="similarity">
    <text evidence="5">Belongs to the WD repeat cdt2 family.</text>
</comment>
<protein>
    <submittedName>
        <fullName evidence="7">WD domain G-beta repeat protein</fullName>
    </submittedName>
</protein>
<keyword evidence="3" id="KW-0677">Repeat</keyword>
<dbReference type="InterPro" id="IPR036322">
    <property type="entry name" value="WD40_repeat_dom_sf"/>
</dbReference>
<organism evidence="7 8">
    <name type="scientific">Trichostrongylus colubriformis</name>
    <name type="common">Black scour worm</name>
    <dbReference type="NCBI Taxonomy" id="6319"/>
    <lineage>
        <taxon>Eukaryota</taxon>
        <taxon>Metazoa</taxon>
        <taxon>Ecdysozoa</taxon>
        <taxon>Nematoda</taxon>
        <taxon>Chromadorea</taxon>
        <taxon>Rhabditida</taxon>
        <taxon>Rhabditina</taxon>
        <taxon>Rhabditomorpha</taxon>
        <taxon>Strongyloidea</taxon>
        <taxon>Trichostrongylidae</taxon>
        <taxon>Trichostrongylus</taxon>
    </lineage>
</organism>
<dbReference type="PROSITE" id="PS50294">
    <property type="entry name" value="WD_REPEATS_REGION"/>
    <property type="match status" value="2"/>
</dbReference>
<dbReference type="PRINTS" id="PR00320">
    <property type="entry name" value="GPROTEINBRPT"/>
</dbReference>
<keyword evidence="2 6" id="KW-0853">WD repeat</keyword>
<dbReference type="EMBL" id="WIXE01004742">
    <property type="protein sequence ID" value="KAK5982778.1"/>
    <property type="molecule type" value="Genomic_DNA"/>
</dbReference>
<dbReference type="InterPro" id="IPR019775">
    <property type="entry name" value="WD40_repeat_CS"/>
</dbReference>
<dbReference type="GO" id="GO:0030674">
    <property type="term" value="F:protein-macromolecule adaptor activity"/>
    <property type="evidence" value="ECO:0007669"/>
    <property type="project" value="TreeGrafter"/>
</dbReference>
<feature type="repeat" description="WD" evidence="6">
    <location>
        <begin position="131"/>
        <end position="173"/>
    </location>
</feature>
<evidence type="ECO:0000256" key="5">
    <source>
        <dbReference type="ARBA" id="ARBA00038344"/>
    </source>
</evidence>
<dbReference type="GO" id="GO:0005634">
    <property type="term" value="C:nucleus"/>
    <property type="evidence" value="ECO:0007669"/>
    <property type="project" value="TreeGrafter"/>
</dbReference>
<evidence type="ECO:0000256" key="6">
    <source>
        <dbReference type="PROSITE-ProRule" id="PRU00221"/>
    </source>
</evidence>
<gene>
    <name evidence="7" type="ORF">GCK32_007403</name>
</gene>
<dbReference type="AlphaFoldDB" id="A0AAN8GCX1"/>
<evidence type="ECO:0000256" key="2">
    <source>
        <dbReference type="ARBA" id="ARBA00022574"/>
    </source>
</evidence>
<dbReference type="Gene3D" id="2.130.10.10">
    <property type="entry name" value="YVTN repeat-like/Quinoprotein amine dehydrogenase"/>
    <property type="match status" value="2"/>
</dbReference>
<dbReference type="GO" id="GO:0043161">
    <property type="term" value="P:proteasome-mediated ubiquitin-dependent protein catabolic process"/>
    <property type="evidence" value="ECO:0007669"/>
    <property type="project" value="TreeGrafter"/>
</dbReference>
<evidence type="ECO:0000313" key="7">
    <source>
        <dbReference type="EMBL" id="KAK5982778.1"/>
    </source>
</evidence>
<proteinExistence type="inferred from homology"/>
<dbReference type="PROSITE" id="PS50082">
    <property type="entry name" value="WD_REPEATS_2"/>
    <property type="match status" value="2"/>
</dbReference>
<name>A0AAN8GCX1_TRICO</name>
<evidence type="ECO:0000313" key="8">
    <source>
        <dbReference type="Proteomes" id="UP001331761"/>
    </source>
</evidence>
<dbReference type="InterPro" id="IPR020472">
    <property type="entry name" value="WD40_PAC1"/>
</dbReference>
<evidence type="ECO:0000256" key="4">
    <source>
        <dbReference type="ARBA" id="ARBA00022786"/>
    </source>
</evidence>